<organism evidence="2 3">
    <name type="scientific">Paenibacillus rhizosphaerae</name>
    <dbReference type="NCBI Taxonomy" id="297318"/>
    <lineage>
        <taxon>Bacteria</taxon>
        <taxon>Bacillati</taxon>
        <taxon>Bacillota</taxon>
        <taxon>Bacilli</taxon>
        <taxon>Bacillales</taxon>
        <taxon>Paenibacillaceae</taxon>
        <taxon>Paenibacillus</taxon>
    </lineage>
</organism>
<dbReference type="Proteomes" id="UP000187172">
    <property type="component" value="Unassembled WGS sequence"/>
</dbReference>
<keyword evidence="1" id="KW-0472">Membrane</keyword>
<evidence type="ECO:0000313" key="2">
    <source>
        <dbReference type="EMBL" id="OMF42946.1"/>
    </source>
</evidence>
<proteinExistence type="predicted"/>
<evidence type="ECO:0000313" key="3">
    <source>
        <dbReference type="Proteomes" id="UP000187172"/>
    </source>
</evidence>
<gene>
    <name evidence="2" type="ORF">BK138_35585</name>
</gene>
<dbReference type="RefSeq" id="WP_076177133.1">
    <property type="nucleotide sequence ID" value="NZ_MRTP01000036.1"/>
</dbReference>
<name>A0A1R1DTT1_9BACL</name>
<dbReference type="STRING" id="297318.BK138_35585"/>
<dbReference type="EMBL" id="MRTP01000036">
    <property type="protein sequence ID" value="OMF42946.1"/>
    <property type="molecule type" value="Genomic_DNA"/>
</dbReference>
<comment type="caution">
    <text evidence="2">The sequence shown here is derived from an EMBL/GenBank/DDBJ whole genome shotgun (WGS) entry which is preliminary data.</text>
</comment>
<dbReference type="InterPro" id="IPR004995">
    <property type="entry name" value="Spore_Ger"/>
</dbReference>
<protein>
    <submittedName>
        <fullName evidence="2">Uncharacterized protein</fullName>
    </submittedName>
</protein>
<reference evidence="2 3" key="1">
    <citation type="submission" date="2016-11" db="EMBL/GenBank/DDBJ databases">
        <title>Paenibacillus species isolates.</title>
        <authorList>
            <person name="Beno S.M."/>
        </authorList>
    </citation>
    <scope>NUCLEOTIDE SEQUENCE [LARGE SCALE GENOMIC DNA]</scope>
    <source>
        <strain evidence="2 3">FSL R5-0378</strain>
    </source>
</reference>
<accession>A0A1R1DTT1</accession>
<keyword evidence="3" id="KW-1185">Reference proteome</keyword>
<dbReference type="GO" id="GO:0009847">
    <property type="term" value="P:spore germination"/>
    <property type="evidence" value="ECO:0007669"/>
    <property type="project" value="InterPro"/>
</dbReference>
<dbReference type="GO" id="GO:0016020">
    <property type="term" value="C:membrane"/>
    <property type="evidence" value="ECO:0007669"/>
    <property type="project" value="InterPro"/>
</dbReference>
<dbReference type="Pfam" id="PF03323">
    <property type="entry name" value="GerA"/>
    <property type="match status" value="1"/>
</dbReference>
<sequence>MTSVSFLKKEEWLDNLAVKVFNGELILFFDGLAAAFTLDIAEAPKRNAEEANTEVSIRGPRDGFIDDLSVNVALVRKRLKTQSMAFEQYSLGNRSQTKAGLHYLKDIIRPEVVEDCRLPCREVFLYFRYRLNQDYPK</sequence>
<evidence type="ECO:0000256" key="1">
    <source>
        <dbReference type="ARBA" id="ARBA00023136"/>
    </source>
</evidence>
<dbReference type="AlphaFoldDB" id="A0A1R1DTT1"/>